<proteinExistence type="predicted"/>
<feature type="transmembrane region" description="Helical" evidence="1">
    <location>
        <begin position="12"/>
        <end position="32"/>
    </location>
</feature>
<evidence type="ECO:0000256" key="1">
    <source>
        <dbReference type="SAM" id="Phobius"/>
    </source>
</evidence>
<comment type="caution">
    <text evidence="2">The sequence shown here is derived from an EMBL/GenBank/DDBJ whole genome shotgun (WGS) entry which is preliminary data.</text>
</comment>
<dbReference type="Pfam" id="PF03137">
    <property type="entry name" value="OATP"/>
    <property type="match status" value="1"/>
</dbReference>
<evidence type="ECO:0000313" key="2">
    <source>
        <dbReference type="EMBL" id="VEL23804.1"/>
    </source>
</evidence>
<keyword evidence="1" id="KW-0472">Membrane</keyword>
<reference evidence="2" key="1">
    <citation type="submission" date="2018-11" db="EMBL/GenBank/DDBJ databases">
        <authorList>
            <consortium name="Pathogen Informatics"/>
        </authorList>
    </citation>
    <scope>NUCLEOTIDE SEQUENCE</scope>
</reference>
<evidence type="ECO:0000313" key="3">
    <source>
        <dbReference type="Proteomes" id="UP000784294"/>
    </source>
</evidence>
<name>A0A3S4ZZP4_9PLAT</name>
<keyword evidence="1" id="KW-0812">Transmembrane</keyword>
<feature type="transmembrane region" description="Helical" evidence="1">
    <location>
        <begin position="171"/>
        <end position="199"/>
    </location>
</feature>
<dbReference type="OrthoDB" id="5062115at2759"/>
<dbReference type="PANTHER" id="PTHR11388:SF100">
    <property type="entry name" value="SOLUTE CARRIER ORGANIC ANION TRANSPORTER FAMILY MEMBER 4A1"/>
    <property type="match status" value="1"/>
</dbReference>
<dbReference type="GO" id="GO:0055085">
    <property type="term" value="P:transmembrane transport"/>
    <property type="evidence" value="ECO:0007669"/>
    <property type="project" value="InterPro"/>
</dbReference>
<dbReference type="GO" id="GO:0016020">
    <property type="term" value="C:membrane"/>
    <property type="evidence" value="ECO:0007669"/>
    <property type="project" value="InterPro"/>
</dbReference>
<dbReference type="PANTHER" id="PTHR11388">
    <property type="entry name" value="ORGANIC ANION TRANSPORTER"/>
    <property type="match status" value="1"/>
</dbReference>
<accession>A0A3S4ZZP4</accession>
<evidence type="ECO:0008006" key="4">
    <source>
        <dbReference type="Google" id="ProtNLM"/>
    </source>
</evidence>
<dbReference type="EMBL" id="CAAALY010064048">
    <property type="protein sequence ID" value="VEL23804.1"/>
    <property type="molecule type" value="Genomic_DNA"/>
</dbReference>
<organism evidence="2 3">
    <name type="scientific">Protopolystoma xenopodis</name>
    <dbReference type="NCBI Taxonomy" id="117903"/>
    <lineage>
        <taxon>Eukaryota</taxon>
        <taxon>Metazoa</taxon>
        <taxon>Spiralia</taxon>
        <taxon>Lophotrochozoa</taxon>
        <taxon>Platyhelminthes</taxon>
        <taxon>Monogenea</taxon>
        <taxon>Polyopisthocotylea</taxon>
        <taxon>Polystomatidea</taxon>
        <taxon>Polystomatidae</taxon>
        <taxon>Protopolystoma</taxon>
    </lineage>
</organism>
<dbReference type="InterPro" id="IPR004156">
    <property type="entry name" value="OATP"/>
</dbReference>
<sequence length="224" mass="24917">MRLRCLYIYDPRIAIFFLSLYALACGAFQTYLSGIITVLERRFPFRSRETGVILSGNEFGYAVCVLFIAYYGGQGKESLTLGTSAVALALGAMLFTTPFLLFGPKYQPYQLLPNSTVTSFPGLLAKQLTQLSNTTTIRPYNPINTLICSPEQIQAGHNLRGLLLEQSSEKWLAFTLLFLSNVILGVASCPMWNVGLTLIDNMSGRKSAIYICKCILIFQMLHQI</sequence>
<keyword evidence="3" id="KW-1185">Reference proteome</keyword>
<keyword evidence="1" id="KW-1133">Transmembrane helix</keyword>
<dbReference type="Proteomes" id="UP000784294">
    <property type="component" value="Unassembled WGS sequence"/>
</dbReference>
<feature type="transmembrane region" description="Helical" evidence="1">
    <location>
        <begin position="52"/>
        <end position="72"/>
    </location>
</feature>
<gene>
    <name evidence="2" type="ORF">PXEA_LOCUS17244</name>
</gene>
<dbReference type="AlphaFoldDB" id="A0A3S4ZZP4"/>
<protein>
    <recommendedName>
        <fullName evidence="4">Major facilitator superfamily (MFS) profile domain-containing protein</fullName>
    </recommendedName>
</protein>
<feature type="transmembrane region" description="Helical" evidence="1">
    <location>
        <begin position="79"/>
        <end position="102"/>
    </location>
</feature>